<dbReference type="SFLD" id="SFLDG01129">
    <property type="entry name" value="C1.5:_HAD__Beta-PGM__Phosphata"/>
    <property type="match status" value="1"/>
</dbReference>
<dbReference type="CDD" id="cd01427">
    <property type="entry name" value="HAD_like"/>
    <property type="match status" value="1"/>
</dbReference>
<dbReference type="Pfam" id="PF13419">
    <property type="entry name" value="HAD_2"/>
    <property type="match status" value="1"/>
</dbReference>
<evidence type="ECO:0000313" key="1">
    <source>
        <dbReference type="EMBL" id="ADI31405.1"/>
    </source>
</evidence>
<reference evidence="2" key="1">
    <citation type="submission" date="2010-05" db="EMBL/GenBank/DDBJ databases">
        <title>Complete sequence of Staphylothermus hellenicus DSM 12710.</title>
        <authorList>
            <consortium name="US DOE Joint Genome Institute"/>
            <person name="Lucas S."/>
            <person name="Copeland A."/>
            <person name="Lapidus A."/>
            <person name="Cheng J.-F."/>
            <person name="Bruce D."/>
            <person name="Goodwin L."/>
            <person name="Pitluck S."/>
            <person name="Davenport K."/>
            <person name="Detter J.C."/>
            <person name="Han C."/>
            <person name="Tapia R."/>
            <person name="Larimer F."/>
            <person name="Land M."/>
            <person name="Hauser L."/>
            <person name="Kyrpides N."/>
            <person name="Mikhailova N."/>
            <person name="Anderson I.J."/>
            <person name="Woyke T."/>
        </authorList>
    </citation>
    <scope>NUCLEOTIDE SEQUENCE [LARGE SCALE GENOMIC DNA]</scope>
    <source>
        <strain evidence="2">DSM 12710 / JCM 10830 / BK20S6-10-b1 / P8</strain>
    </source>
</reference>
<dbReference type="eggNOG" id="arCOG02292">
    <property type="taxonomic scope" value="Archaea"/>
</dbReference>
<dbReference type="AlphaFoldDB" id="D7DB58"/>
<protein>
    <submittedName>
        <fullName evidence="1">Haloacid dehalogenase domain protein hydrolase</fullName>
    </submittedName>
</protein>
<gene>
    <name evidence="1" type="ordered locus">Shell_0267</name>
</gene>
<sequence length="227" mass="27052">MVSIRAVLLDYDLTLMNNLLDFYDAYNEALKKFVGKTLGFNEFYRLLINYSLQTYIPPDVDQLSFWRYFRQVYRTRYGYPMEGAYYFLYWVKALGLKTIIISGRECHESSIWEELKRFGLDEYIDKVYTMFNTFILGGVEEELFDKTWLIGYVLSSYGLDGDEVVYIGDYRQDLLSARRSGIRFIGIAFSKERKECLQRLGAEYVGSNLYDVTYYLWRIIEEIEFKK</sequence>
<keyword evidence="1" id="KW-0378">Hydrolase</keyword>
<dbReference type="GO" id="GO:0006281">
    <property type="term" value="P:DNA repair"/>
    <property type="evidence" value="ECO:0007669"/>
    <property type="project" value="TreeGrafter"/>
</dbReference>
<dbReference type="InterPro" id="IPR050155">
    <property type="entry name" value="HAD-like_hydrolase_sf"/>
</dbReference>
<dbReference type="InterPro" id="IPR041492">
    <property type="entry name" value="HAD_2"/>
</dbReference>
<keyword evidence="2" id="KW-1185">Reference proteome</keyword>
<dbReference type="Proteomes" id="UP000002573">
    <property type="component" value="Chromosome"/>
</dbReference>
<dbReference type="STRING" id="591019.Shell_0267"/>
<dbReference type="KEGG" id="shc:Shell_0267"/>
<dbReference type="Gene3D" id="3.40.50.1000">
    <property type="entry name" value="HAD superfamily/HAD-like"/>
    <property type="match status" value="1"/>
</dbReference>
<dbReference type="InterPro" id="IPR023214">
    <property type="entry name" value="HAD_sf"/>
</dbReference>
<dbReference type="SFLD" id="SFLDS00003">
    <property type="entry name" value="Haloacid_Dehalogenase"/>
    <property type="match status" value="1"/>
</dbReference>
<accession>D7DB58</accession>
<dbReference type="PANTHER" id="PTHR43434:SF1">
    <property type="entry name" value="PHOSPHOGLYCOLATE PHOSPHATASE"/>
    <property type="match status" value="1"/>
</dbReference>
<evidence type="ECO:0000313" key="2">
    <source>
        <dbReference type="Proteomes" id="UP000002573"/>
    </source>
</evidence>
<dbReference type="GO" id="GO:0008967">
    <property type="term" value="F:phosphoglycolate phosphatase activity"/>
    <property type="evidence" value="ECO:0007669"/>
    <property type="project" value="TreeGrafter"/>
</dbReference>
<dbReference type="HOGENOM" id="CLU_104492_0_0_2"/>
<dbReference type="InterPro" id="IPR036412">
    <property type="entry name" value="HAD-like_sf"/>
</dbReference>
<organism evidence="1 2">
    <name type="scientific">Staphylothermus hellenicus (strain DSM 12710 / JCM 10830 / BK20S6-10-b1 / P8)</name>
    <dbReference type="NCBI Taxonomy" id="591019"/>
    <lineage>
        <taxon>Archaea</taxon>
        <taxon>Thermoproteota</taxon>
        <taxon>Thermoprotei</taxon>
        <taxon>Desulfurococcales</taxon>
        <taxon>Desulfurococcaceae</taxon>
        <taxon>Staphylothermus</taxon>
    </lineage>
</organism>
<name>D7DB58_STAHD</name>
<reference evidence="1 2" key="2">
    <citation type="journal article" date="2011" name="Stand. Genomic Sci.">
        <title>Complete genome sequence of Staphylothermus hellenicus P8.</title>
        <authorList>
            <person name="Anderson I."/>
            <person name="Wirth R."/>
            <person name="Lucas S."/>
            <person name="Copeland A."/>
            <person name="Lapidus A."/>
            <person name="Cheng J.F."/>
            <person name="Goodwin L."/>
            <person name="Pitluck S."/>
            <person name="Davenport K."/>
            <person name="Detter J.C."/>
            <person name="Han C."/>
            <person name="Tapia R."/>
            <person name="Land M."/>
            <person name="Hauser L."/>
            <person name="Pati A."/>
            <person name="Mikhailova N."/>
            <person name="Woyke T."/>
            <person name="Klenk H.P."/>
            <person name="Kyrpides N."/>
            <person name="Ivanova N."/>
        </authorList>
    </citation>
    <scope>NUCLEOTIDE SEQUENCE [LARGE SCALE GENOMIC DNA]</scope>
    <source>
        <strain evidence="2">DSM 12710 / JCM 10830 / BK20S6-10-b1 / P8</strain>
    </source>
</reference>
<dbReference type="PANTHER" id="PTHR43434">
    <property type="entry name" value="PHOSPHOGLYCOLATE PHOSPHATASE"/>
    <property type="match status" value="1"/>
</dbReference>
<dbReference type="EMBL" id="CP002051">
    <property type="protein sequence ID" value="ADI31405.1"/>
    <property type="molecule type" value="Genomic_DNA"/>
</dbReference>
<dbReference type="SUPFAM" id="SSF56784">
    <property type="entry name" value="HAD-like"/>
    <property type="match status" value="1"/>
</dbReference>
<proteinExistence type="predicted"/>
<dbReference type="OrthoDB" id="27736at2157"/>